<keyword evidence="5" id="KW-0288">FMN</keyword>
<dbReference type="GO" id="GO:0046872">
    <property type="term" value="F:metal ion binding"/>
    <property type="evidence" value="ECO:0007669"/>
    <property type="project" value="UniProtKB-KW"/>
</dbReference>
<gene>
    <name evidence="12" type="ORF">O4328_22265</name>
    <name evidence="13" type="ORF">Q5707_23200</name>
</gene>
<evidence type="ECO:0000313" key="12">
    <source>
        <dbReference type="EMBL" id="MCZ4586370.1"/>
    </source>
</evidence>
<keyword evidence="7 13" id="KW-0560">Oxidoreductase</keyword>
<evidence type="ECO:0000313" key="13">
    <source>
        <dbReference type="EMBL" id="WLF51058.1"/>
    </source>
</evidence>
<evidence type="ECO:0000256" key="3">
    <source>
        <dbReference type="ARBA" id="ARBA00011048"/>
    </source>
</evidence>
<dbReference type="GO" id="GO:0008670">
    <property type="term" value="F:2,4-dienoyl-CoA reductase (NADPH) activity"/>
    <property type="evidence" value="ECO:0007669"/>
    <property type="project" value="UniProtKB-EC"/>
</dbReference>
<dbReference type="Gene3D" id="3.20.20.70">
    <property type="entry name" value="Aldolase class I"/>
    <property type="match status" value="1"/>
</dbReference>
<dbReference type="InterPro" id="IPR036188">
    <property type="entry name" value="FAD/NAD-bd_sf"/>
</dbReference>
<protein>
    <submittedName>
        <fullName evidence="13">NADPH-dependent 2,4-dienoyl-CoA reductase</fullName>
        <ecNumber evidence="13">1.3.1.34</ecNumber>
    </submittedName>
</protein>
<dbReference type="PRINTS" id="PR00368">
    <property type="entry name" value="FADPNR"/>
</dbReference>
<dbReference type="PANTHER" id="PTHR42917:SF2">
    <property type="entry name" value="2,4-DIENOYL-COA REDUCTASE [(2E)-ENOYL-COA-PRODUCING]"/>
    <property type="match status" value="1"/>
</dbReference>
<evidence type="ECO:0000256" key="1">
    <source>
        <dbReference type="ARBA" id="ARBA00001917"/>
    </source>
</evidence>
<feature type="domain" description="FAD/NAD(P)-binding" evidence="11">
    <location>
        <begin position="377"/>
        <end position="628"/>
    </location>
</feature>
<dbReference type="InterPro" id="IPR051793">
    <property type="entry name" value="NADH:flavin_oxidoreductase"/>
</dbReference>
<evidence type="ECO:0000313" key="15">
    <source>
        <dbReference type="Proteomes" id="UP001231166"/>
    </source>
</evidence>
<dbReference type="EC" id="1.3.1.34" evidence="13"/>
<evidence type="ECO:0000256" key="4">
    <source>
        <dbReference type="ARBA" id="ARBA00022630"/>
    </source>
</evidence>
<keyword evidence="6" id="KW-0479">Metal-binding</keyword>
<dbReference type="PANTHER" id="PTHR42917">
    <property type="entry name" value="2,4-DIENOYL-COA REDUCTASE"/>
    <property type="match status" value="1"/>
</dbReference>
<evidence type="ECO:0000256" key="6">
    <source>
        <dbReference type="ARBA" id="ARBA00022723"/>
    </source>
</evidence>
<keyword evidence="8" id="KW-0408">Iron</keyword>
<comment type="similarity">
    <text evidence="3">In the N-terminal section; belongs to the NADH:flavin oxidoreductase/NADH oxidase family.</text>
</comment>
<dbReference type="InterPro" id="IPR001155">
    <property type="entry name" value="OxRdtase_FMN_N"/>
</dbReference>
<reference evidence="12" key="1">
    <citation type="submission" date="2022-12" db="EMBL/GenBank/DDBJ databases">
        <authorList>
            <person name="Krivoruchko A.V."/>
            <person name="Elkin A."/>
        </authorList>
    </citation>
    <scope>NUCLEOTIDE SEQUENCE</scope>
    <source>
        <strain evidence="12">IEGM 249</strain>
    </source>
</reference>
<evidence type="ECO:0000259" key="11">
    <source>
        <dbReference type="Pfam" id="PF07992"/>
    </source>
</evidence>
<evidence type="ECO:0000259" key="10">
    <source>
        <dbReference type="Pfam" id="PF00724"/>
    </source>
</evidence>
<organism evidence="13 15">
    <name type="scientific">Rhodococcus opacus</name>
    <name type="common">Nocardia opaca</name>
    <dbReference type="NCBI Taxonomy" id="37919"/>
    <lineage>
        <taxon>Bacteria</taxon>
        <taxon>Bacillati</taxon>
        <taxon>Actinomycetota</taxon>
        <taxon>Actinomycetes</taxon>
        <taxon>Mycobacteriales</taxon>
        <taxon>Nocardiaceae</taxon>
        <taxon>Rhodococcus</taxon>
    </lineage>
</organism>
<dbReference type="AlphaFoldDB" id="A0AAX3YP92"/>
<comment type="cofactor">
    <cofactor evidence="1">
        <name>FMN</name>
        <dbReference type="ChEBI" id="CHEBI:58210"/>
    </cofactor>
</comment>
<evidence type="ECO:0000256" key="9">
    <source>
        <dbReference type="ARBA" id="ARBA00023014"/>
    </source>
</evidence>
<feature type="domain" description="NADH:flavin oxidoreductase/NADH oxidase N-terminal" evidence="10">
    <location>
        <begin position="7"/>
        <end position="330"/>
    </location>
</feature>
<dbReference type="SUPFAM" id="SSF51905">
    <property type="entry name" value="FAD/NAD(P)-binding domain"/>
    <property type="match status" value="1"/>
</dbReference>
<sequence>MTAFRRLFEPLQVGPLTLPNRVVMGSMHLGLEEAENGFEAMAAFYAERARGGVGLIVTGGVSPNYAGRPFEVGATMSTAEDVRQHQLVTRSVQDAGSRIILQLLHFGRYAKHPDLVAPSSVRAPINRFVPREMDPVEIVETIDDFAAAAVLAQNAGYDGVEIMGSEGYLINEFLAPRTNLRLDEWGGDFENRSRFALEIVRRTRRAIGEDFLISFRISLTDLVPDGSTFAETIELARELERAGVSMLSTGIGWHESSVPTIASPVPPGAFRDYSAKIRAAVSIPVVASNRINTPELAEQILGSGAADLISMARPLLADPEFVNKARTGRAHRINACIACNQACIDHTLAEKTTTCLVNPRAGHELTLMATPPRARKRIGVVGAGMAGMAFSAFAGRRGHQVTLFESRPTLGGQFDLAWRIPGKSEYRETIRYYEGELEEAGVSIRLKTQAFAELLIAEDFDEIVIATGVKPREISIVGASHPSVVSYVDVLRGTAPVGARVAIIGAGGIGFDVATFVTGEETPNADRLEEFFRHWGVDVDPHVPGGVRSPVPAGSAREVYLLQRKQGKMGAGLGLTTGWIHRTHVGSRGVRMMSGVTYESIDDDGLHITVNGRAETLAVDTVVVCAGQLSERGIHDELLSRGVSTHLIGGAAVAGELDAKRAIREGTELAARI</sequence>
<dbReference type="InterPro" id="IPR013785">
    <property type="entry name" value="Aldolase_TIM"/>
</dbReference>
<dbReference type="InterPro" id="IPR023753">
    <property type="entry name" value="FAD/NAD-binding_dom"/>
</dbReference>
<evidence type="ECO:0000256" key="7">
    <source>
        <dbReference type="ARBA" id="ARBA00023002"/>
    </source>
</evidence>
<dbReference type="GO" id="GO:0010181">
    <property type="term" value="F:FMN binding"/>
    <property type="evidence" value="ECO:0007669"/>
    <property type="project" value="InterPro"/>
</dbReference>
<dbReference type="CDD" id="cd02930">
    <property type="entry name" value="DCR_FMN"/>
    <property type="match status" value="1"/>
</dbReference>
<dbReference type="EMBL" id="JAPWIS010000011">
    <property type="protein sequence ID" value="MCZ4586370.1"/>
    <property type="molecule type" value="Genomic_DNA"/>
</dbReference>
<proteinExistence type="inferred from homology"/>
<evidence type="ECO:0000313" key="14">
    <source>
        <dbReference type="Proteomes" id="UP001066327"/>
    </source>
</evidence>
<keyword evidence="9" id="KW-0411">Iron-sulfur</keyword>
<dbReference type="GO" id="GO:0051536">
    <property type="term" value="F:iron-sulfur cluster binding"/>
    <property type="evidence" value="ECO:0007669"/>
    <property type="project" value="UniProtKB-KW"/>
</dbReference>
<keyword evidence="14" id="KW-1185">Reference proteome</keyword>
<dbReference type="Proteomes" id="UP001066327">
    <property type="component" value="Unassembled WGS sequence"/>
</dbReference>
<dbReference type="SUPFAM" id="SSF51395">
    <property type="entry name" value="FMN-linked oxidoreductases"/>
    <property type="match status" value="1"/>
</dbReference>
<evidence type="ECO:0000256" key="2">
    <source>
        <dbReference type="ARBA" id="ARBA00001966"/>
    </source>
</evidence>
<dbReference type="Pfam" id="PF00724">
    <property type="entry name" value="Oxidored_FMN"/>
    <property type="match status" value="1"/>
</dbReference>
<dbReference type="Gene3D" id="3.50.50.60">
    <property type="entry name" value="FAD/NAD(P)-binding domain"/>
    <property type="match status" value="1"/>
</dbReference>
<dbReference type="Gene3D" id="3.40.50.720">
    <property type="entry name" value="NAD(P)-binding Rossmann-like Domain"/>
    <property type="match status" value="1"/>
</dbReference>
<dbReference type="EMBL" id="CP130953">
    <property type="protein sequence ID" value="WLF51058.1"/>
    <property type="molecule type" value="Genomic_DNA"/>
</dbReference>
<dbReference type="Proteomes" id="UP001231166">
    <property type="component" value="Chromosome"/>
</dbReference>
<keyword evidence="4" id="KW-0285">Flavoprotein</keyword>
<evidence type="ECO:0000256" key="8">
    <source>
        <dbReference type="ARBA" id="ARBA00023004"/>
    </source>
</evidence>
<reference evidence="13" key="2">
    <citation type="submission" date="2023-07" db="EMBL/GenBank/DDBJ databases">
        <title>Genomic analysis of Rhodococcus opacus VOC-14 with glycol ethers degradation activity.</title>
        <authorList>
            <person name="Narkevich D.A."/>
            <person name="Hlushen A.M."/>
            <person name="Akhremchuk A.E."/>
            <person name="Sikolenko M.A."/>
            <person name="Valentovich L.N."/>
        </authorList>
    </citation>
    <scope>NUCLEOTIDE SEQUENCE</scope>
    <source>
        <strain evidence="13">VOC-14</strain>
    </source>
</reference>
<comment type="cofactor">
    <cofactor evidence="2">
        <name>[4Fe-4S] cluster</name>
        <dbReference type="ChEBI" id="CHEBI:49883"/>
    </cofactor>
</comment>
<evidence type="ECO:0000256" key="5">
    <source>
        <dbReference type="ARBA" id="ARBA00022643"/>
    </source>
</evidence>
<dbReference type="Pfam" id="PF07992">
    <property type="entry name" value="Pyr_redox_2"/>
    <property type="match status" value="1"/>
</dbReference>
<name>A0AAX3YP92_RHOOP</name>
<dbReference type="RefSeq" id="WP_269591645.1">
    <property type="nucleotide sequence ID" value="NZ_CP130953.1"/>
</dbReference>
<accession>A0AAX3YP92</accession>
<dbReference type="SUPFAM" id="SSF51971">
    <property type="entry name" value="Nucleotide-binding domain"/>
    <property type="match status" value="1"/>
</dbReference>